<evidence type="ECO:0000256" key="2">
    <source>
        <dbReference type="ARBA" id="ARBA00005531"/>
    </source>
</evidence>
<feature type="compositionally biased region" description="Basic and acidic residues" evidence="7">
    <location>
        <begin position="8"/>
        <end position="20"/>
    </location>
</feature>
<dbReference type="Gene3D" id="3.40.47.10">
    <property type="match status" value="2"/>
</dbReference>
<accession>A0A1X2LPE0</accession>
<dbReference type="PANTHER" id="PTHR11877">
    <property type="entry name" value="HYDROXYMETHYLGLUTARYL-COA SYNTHASE"/>
    <property type="match status" value="1"/>
</dbReference>
<dbReference type="Proteomes" id="UP000193247">
    <property type="component" value="Unassembled WGS sequence"/>
</dbReference>
<evidence type="ECO:0000313" key="10">
    <source>
        <dbReference type="EMBL" id="OSC37123.1"/>
    </source>
</evidence>
<feature type="domain" description="Chalcone/stilbene synthase N-terminal" evidence="8">
    <location>
        <begin position="33"/>
        <end position="235"/>
    </location>
</feature>
<proteinExistence type="inferred from homology"/>
<dbReference type="SUPFAM" id="SSF53901">
    <property type="entry name" value="Thiolase-like"/>
    <property type="match status" value="1"/>
</dbReference>
<name>A0A1X2LPE0_9MYCO</name>
<protein>
    <submittedName>
        <fullName evidence="10">Type III polyketide synthase</fullName>
    </submittedName>
</protein>
<dbReference type="UniPathway" id="UPA00094"/>
<dbReference type="EMBL" id="NCXP01000047">
    <property type="protein sequence ID" value="OSC37123.1"/>
    <property type="molecule type" value="Genomic_DNA"/>
</dbReference>
<dbReference type="STRING" id="1430326.B8W66_21995"/>
<keyword evidence="5" id="KW-0276">Fatty acid metabolism</keyword>
<evidence type="ECO:0000259" key="8">
    <source>
        <dbReference type="Pfam" id="PF00195"/>
    </source>
</evidence>
<dbReference type="Pfam" id="PF00195">
    <property type="entry name" value="Chal_sti_synt_N"/>
    <property type="match status" value="1"/>
</dbReference>
<dbReference type="OrthoDB" id="9786288at2"/>
<keyword evidence="11" id="KW-1185">Reference proteome</keyword>
<dbReference type="AlphaFoldDB" id="A0A1X2LPE0"/>
<evidence type="ECO:0000256" key="3">
    <source>
        <dbReference type="ARBA" id="ARBA00011738"/>
    </source>
</evidence>
<comment type="similarity">
    <text evidence="2">Belongs to the thiolase-like superfamily. Chalcone/stilbene synthases family.</text>
</comment>
<dbReference type="PANTHER" id="PTHR11877:SF46">
    <property type="entry name" value="TYPE III POLYKETIDE SYNTHASE A"/>
    <property type="match status" value="1"/>
</dbReference>
<sequence>MNSSAEGGARRRADEGHEVDLAQLPPAPPTTVAVIEGIATEAPRRVINQSDVADRVADLFVDPVQRERIPRVYQKTRITTRRMAVDPLDAGFDGLRQRPGTIRDRMNLFYEHGVPLAVQASRRALAGVEHRVDEIGLLVFVTSTGFIAPGVDVAIVKELGLSRSISRVVVNFMGCAAAMNAIRTATNYVRAHPAMKALVVCIELCSVNAVFADDINDVVIHSLFGDGCAALVIGASQVQEKLEPGKVVIRNSFSQLLDDAEDGIVLGVNHNGITCELSENLPDYIYSGVAPVVTEMLWDNGLQKSDIDLWAIHPGGPKIIEQSVRSLGISAELAAQSWDILGRFGNMLSVSLIFVLETMVQQAESAKGISTGVAFAFAPGVTVEGMLFDIIRR</sequence>
<dbReference type="InterPro" id="IPR012328">
    <property type="entry name" value="Chalcone/stilbene_synt_C"/>
</dbReference>
<dbReference type="GO" id="GO:0030639">
    <property type="term" value="P:polyketide biosynthetic process"/>
    <property type="evidence" value="ECO:0007669"/>
    <property type="project" value="TreeGrafter"/>
</dbReference>
<reference evidence="10 11" key="1">
    <citation type="submission" date="2017-04" db="EMBL/GenBank/DDBJ databases">
        <title>The new phylogeny of genus Mycobacterium.</title>
        <authorList>
            <person name="Tortoli E."/>
            <person name="Trovato A."/>
            <person name="Cirillo D.M."/>
        </authorList>
    </citation>
    <scope>NUCLEOTIDE SEQUENCE [LARGE SCALE GENOMIC DNA]</scope>
    <source>
        <strain evidence="10 11">TBL 1200985</strain>
    </source>
</reference>
<evidence type="ECO:0000313" key="11">
    <source>
        <dbReference type="Proteomes" id="UP000193247"/>
    </source>
</evidence>
<evidence type="ECO:0000256" key="5">
    <source>
        <dbReference type="ARBA" id="ARBA00022832"/>
    </source>
</evidence>
<keyword evidence="5" id="KW-0443">Lipid metabolism</keyword>
<keyword evidence="4" id="KW-0808">Transferase</keyword>
<dbReference type="RefSeq" id="WP_085327378.1">
    <property type="nucleotide sequence ID" value="NZ_NCXP01000047.1"/>
</dbReference>
<dbReference type="GO" id="GO:0006633">
    <property type="term" value="P:fatty acid biosynthetic process"/>
    <property type="evidence" value="ECO:0007669"/>
    <property type="project" value="UniProtKB-UniPathway"/>
</dbReference>
<evidence type="ECO:0000256" key="7">
    <source>
        <dbReference type="SAM" id="MobiDB-lite"/>
    </source>
</evidence>
<comment type="pathway">
    <text evidence="1">Lipid metabolism; fatty acid biosynthesis.</text>
</comment>
<dbReference type="PIRSF" id="PIRSF000451">
    <property type="entry name" value="PKS_III"/>
    <property type="match status" value="1"/>
</dbReference>
<evidence type="ECO:0000256" key="1">
    <source>
        <dbReference type="ARBA" id="ARBA00005194"/>
    </source>
</evidence>
<dbReference type="Pfam" id="PF02797">
    <property type="entry name" value="Chal_sti_synt_C"/>
    <property type="match status" value="1"/>
</dbReference>
<feature type="domain" description="Chalcone/stilbene synthase C-terminal" evidence="9">
    <location>
        <begin position="252"/>
        <end position="389"/>
    </location>
</feature>
<organism evidence="10 11">
    <name type="scientific">Mycobacterium decipiens</name>
    <dbReference type="NCBI Taxonomy" id="1430326"/>
    <lineage>
        <taxon>Bacteria</taxon>
        <taxon>Bacillati</taxon>
        <taxon>Actinomycetota</taxon>
        <taxon>Actinomycetes</taxon>
        <taxon>Mycobacteriales</taxon>
        <taxon>Mycobacteriaceae</taxon>
        <taxon>Mycobacterium</taxon>
    </lineage>
</organism>
<dbReference type="GO" id="GO:0016747">
    <property type="term" value="F:acyltransferase activity, transferring groups other than amino-acyl groups"/>
    <property type="evidence" value="ECO:0007669"/>
    <property type="project" value="InterPro"/>
</dbReference>
<dbReference type="CDD" id="cd00831">
    <property type="entry name" value="CHS_like"/>
    <property type="match status" value="1"/>
</dbReference>
<comment type="caution">
    <text evidence="10">The sequence shown here is derived from an EMBL/GenBank/DDBJ whole genome shotgun (WGS) entry which is preliminary data.</text>
</comment>
<dbReference type="InterPro" id="IPR016039">
    <property type="entry name" value="Thiolase-like"/>
</dbReference>
<evidence type="ECO:0000256" key="6">
    <source>
        <dbReference type="PIRSR" id="PIRSR000451-1"/>
    </source>
</evidence>
<evidence type="ECO:0000256" key="4">
    <source>
        <dbReference type="ARBA" id="ARBA00022679"/>
    </source>
</evidence>
<evidence type="ECO:0000259" key="9">
    <source>
        <dbReference type="Pfam" id="PF02797"/>
    </source>
</evidence>
<feature type="region of interest" description="Disordered" evidence="7">
    <location>
        <begin position="1"/>
        <end position="28"/>
    </location>
</feature>
<dbReference type="FunFam" id="3.40.47.10:FF:000014">
    <property type="entry name" value="Chalcone synthase 1"/>
    <property type="match status" value="1"/>
</dbReference>
<dbReference type="InterPro" id="IPR011141">
    <property type="entry name" value="Polyketide_synthase_type-III"/>
</dbReference>
<gene>
    <name evidence="10" type="ORF">B8W66_21995</name>
</gene>
<dbReference type="InterPro" id="IPR001099">
    <property type="entry name" value="Chalcone/stilbene_synt_N"/>
</dbReference>
<comment type="subunit">
    <text evidence="3">Homodimer.</text>
</comment>
<feature type="active site" description="Acyl-thioester intermediate" evidence="6">
    <location>
        <position position="175"/>
    </location>
</feature>